<dbReference type="SUPFAM" id="SSF46689">
    <property type="entry name" value="Homeodomain-like"/>
    <property type="match status" value="1"/>
</dbReference>
<dbReference type="PRINTS" id="PR00455">
    <property type="entry name" value="HTHTETR"/>
</dbReference>
<dbReference type="Proteomes" id="UP001515100">
    <property type="component" value="Unassembled WGS sequence"/>
</dbReference>
<proteinExistence type="predicted"/>
<evidence type="ECO:0000259" key="5">
    <source>
        <dbReference type="PROSITE" id="PS50977"/>
    </source>
</evidence>
<organism evidence="6 7">
    <name type="scientific">Aeromicrobium fastidiosum</name>
    <dbReference type="NCBI Taxonomy" id="52699"/>
    <lineage>
        <taxon>Bacteria</taxon>
        <taxon>Bacillati</taxon>
        <taxon>Actinomycetota</taxon>
        <taxon>Actinomycetes</taxon>
        <taxon>Propionibacteriales</taxon>
        <taxon>Nocardioidaceae</taxon>
        <taxon>Aeromicrobium</taxon>
    </lineage>
</organism>
<accession>A0A641AHP6</accession>
<dbReference type="PANTHER" id="PTHR30055">
    <property type="entry name" value="HTH-TYPE TRANSCRIPTIONAL REGULATOR RUTR"/>
    <property type="match status" value="1"/>
</dbReference>
<evidence type="ECO:0000313" key="6">
    <source>
        <dbReference type="EMBL" id="KAA1373050.1"/>
    </source>
</evidence>
<protein>
    <submittedName>
        <fullName evidence="6">TetR/AcrR family transcriptional regulator</fullName>
    </submittedName>
</protein>
<gene>
    <name evidence="6" type="ORF">ESP62_018365</name>
</gene>
<dbReference type="PROSITE" id="PS50977">
    <property type="entry name" value="HTH_TETR_2"/>
    <property type="match status" value="1"/>
</dbReference>
<feature type="domain" description="HTH tetR-type" evidence="5">
    <location>
        <begin position="10"/>
        <end position="69"/>
    </location>
</feature>
<evidence type="ECO:0000256" key="1">
    <source>
        <dbReference type="ARBA" id="ARBA00023015"/>
    </source>
</evidence>
<evidence type="ECO:0000256" key="2">
    <source>
        <dbReference type="ARBA" id="ARBA00023125"/>
    </source>
</evidence>
<name>A0A641AHP6_9ACTN</name>
<dbReference type="InterPro" id="IPR009057">
    <property type="entry name" value="Homeodomain-like_sf"/>
</dbReference>
<dbReference type="GO" id="GO:0003700">
    <property type="term" value="F:DNA-binding transcription factor activity"/>
    <property type="evidence" value="ECO:0007669"/>
    <property type="project" value="TreeGrafter"/>
</dbReference>
<dbReference type="Pfam" id="PF00440">
    <property type="entry name" value="TetR_N"/>
    <property type="match status" value="1"/>
</dbReference>
<dbReference type="GO" id="GO:0000976">
    <property type="term" value="F:transcription cis-regulatory region binding"/>
    <property type="evidence" value="ECO:0007669"/>
    <property type="project" value="TreeGrafter"/>
</dbReference>
<dbReference type="Pfam" id="PF17937">
    <property type="entry name" value="TetR_C_28"/>
    <property type="match status" value="1"/>
</dbReference>
<evidence type="ECO:0000313" key="7">
    <source>
        <dbReference type="Proteomes" id="UP001515100"/>
    </source>
</evidence>
<keyword evidence="3" id="KW-0804">Transcription</keyword>
<keyword evidence="7" id="KW-1185">Reference proteome</keyword>
<comment type="caution">
    <text evidence="6">The sequence shown here is derived from an EMBL/GenBank/DDBJ whole genome shotgun (WGS) entry which is preliminary data.</text>
</comment>
<dbReference type="PANTHER" id="PTHR30055:SF234">
    <property type="entry name" value="HTH-TYPE TRANSCRIPTIONAL REGULATOR BETI"/>
    <property type="match status" value="1"/>
</dbReference>
<sequence length="185" mass="20129">MGRTTGRSPADTRRDILAAAAAALVQKGRSASLSDIANGAGVTKGGLLYHFGSKDELLAALARDLFASYDRLLQSMLDPDDDEPGRLCRAYIRSSFVPWSPSEPGFMDHIVLSALMIEPHVAEITNEFTVRLDEQLLDDGLPADVVDLIVAAADGASMQPLWWTEAPVERRAELEQRLLAMTVVH</sequence>
<evidence type="ECO:0000256" key="4">
    <source>
        <dbReference type="PROSITE-ProRule" id="PRU00335"/>
    </source>
</evidence>
<dbReference type="InterPro" id="IPR001647">
    <property type="entry name" value="HTH_TetR"/>
</dbReference>
<dbReference type="OrthoDB" id="9805134at2"/>
<reference evidence="6" key="1">
    <citation type="submission" date="2019-09" db="EMBL/GenBank/DDBJ databases">
        <authorList>
            <person name="Li J."/>
        </authorList>
    </citation>
    <scope>NUCLEOTIDE SEQUENCE [LARGE SCALE GENOMIC DNA]</scope>
    <source>
        <strain evidence="6">NRBC 14897</strain>
    </source>
</reference>
<evidence type="ECO:0000256" key="3">
    <source>
        <dbReference type="ARBA" id="ARBA00023163"/>
    </source>
</evidence>
<dbReference type="InterPro" id="IPR041479">
    <property type="entry name" value="TetR_CgmR_C"/>
</dbReference>
<dbReference type="EMBL" id="SDPP02000006">
    <property type="protein sequence ID" value="KAA1373050.1"/>
    <property type="molecule type" value="Genomic_DNA"/>
</dbReference>
<keyword evidence="1" id="KW-0805">Transcription regulation</keyword>
<dbReference type="InterPro" id="IPR050109">
    <property type="entry name" value="HTH-type_TetR-like_transc_reg"/>
</dbReference>
<feature type="DNA-binding region" description="H-T-H motif" evidence="4">
    <location>
        <begin position="32"/>
        <end position="51"/>
    </location>
</feature>
<dbReference type="Gene3D" id="1.10.357.10">
    <property type="entry name" value="Tetracycline Repressor, domain 2"/>
    <property type="match status" value="1"/>
</dbReference>
<keyword evidence="2 4" id="KW-0238">DNA-binding</keyword>
<dbReference type="AlphaFoldDB" id="A0A641AHP6"/>
<dbReference type="RefSeq" id="WP_129185242.1">
    <property type="nucleotide sequence ID" value="NZ_JAGIOG010000001.1"/>
</dbReference>